<gene>
    <name evidence="2" type="ORF">ACFFX0_06110</name>
</gene>
<accession>A0ABV5FVT1</accession>
<keyword evidence="3" id="KW-1185">Reference proteome</keyword>
<dbReference type="Proteomes" id="UP001589575">
    <property type="component" value="Unassembled WGS sequence"/>
</dbReference>
<name>A0ABV5FVT1_9MICC</name>
<feature type="compositionally biased region" description="Low complexity" evidence="1">
    <location>
        <begin position="16"/>
        <end position="46"/>
    </location>
</feature>
<feature type="compositionally biased region" description="Pro residues" evidence="1">
    <location>
        <begin position="1"/>
        <end position="15"/>
    </location>
</feature>
<evidence type="ECO:0000313" key="3">
    <source>
        <dbReference type="Proteomes" id="UP001589575"/>
    </source>
</evidence>
<sequence>MSPAAPPVQRTPPQRPRSVIVRGSPSWCSPWATSSTSSPSAGSRAP</sequence>
<evidence type="ECO:0000313" key="2">
    <source>
        <dbReference type="EMBL" id="MFB9070790.1"/>
    </source>
</evidence>
<evidence type="ECO:0000256" key="1">
    <source>
        <dbReference type="SAM" id="MobiDB-lite"/>
    </source>
</evidence>
<protein>
    <submittedName>
        <fullName evidence="2">Uncharacterized protein</fullName>
    </submittedName>
</protein>
<feature type="region of interest" description="Disordered" evidence="1">
    <location>
        <begin position="1"/>
        <end position="46"/>
    </location>
</feature>
<proteinExistence type="predicted"/>
<dbReference type="EMBL" id="JBHMFI010000001">
    <property type="protein sequence ID" value="MFB9070790.1"/>
    <property type="molecule type" value="Genomic_DNA"/>
</dbReference>
<reference evidence="2 3" key="1">
    <citation type="submission" date="2024-09" db="EMBL/GenBank/DDBJ databases">
        <authorList>
            <person name="Sun Q."/>
            <person name="Mori K."/>
        </authorList>
    </citation>
    <scope>NUCLEOTIDE SEQUENCE [LARGE SCALE GENOMIC DNA]</scope>
    <source>
        <strain evidence="2 3">CCM 7609</strain>
    </source>
</reference>
<organism evidence="2 3">
    <name type="scientific">Citricoccus parietis</name>
    <dbReference type="NCBI Taxonomy" id="592307"/>
    <lineage>
        <taxon>Bacteria</taxon>
        <taxon>Bacillati</taxon>
        <taxon>Actinomycetota</taxon>
        <taxon>Actinomycetes</taxon>
        <taxon>Micrococcales</taxon>
        <taxon>Micrococcaceae</taxon>
        <taxon>Citricoccus</taxon>
    </lineage>
</organism>
<comment type="caution">
    <text evidence="2">The sequence shown here is derived from an EMBL/GenBank/DDBJ whole genome shotgun (WGS) entry which is preliminary data.</text>
</comment>